<proteinExistence type="predicted"/>
<dbReference type="InterPro" id="IPR048101">
    <property type="entry name" value="MobP2"/>
</dbReference>
<comment type="caution">
    <text evidence="2">The sequence shown here is derived from an EMBL/GenBank/DDBJ whole genome shotgun (WGS) entry which is preliminary data.</text>
</comment>
<keyword evidence="3" id="KW-1185">Reference proteome</keyword>
<reference evidence="3" key="1">
    <citation type="journal article" date="2019" name="Int. J. Syst. Evol. Microbiol.">
        <title>The Global Catalogue of Microorganisms (GCM) 10K type strain sequencing project: providing services to taxonomists for standard genome sequencing and annotation.</title>
        <authorList>
            <consortium name="The Broad Institute Genomics Platform"/>
            <consortium name="The Broad Institute Genome Sequencing Center for Infectious Disease"/>
            <person name="Wu L."/>
            <person name="Ma J."/>
        </authorList>
    </citation>
    <scope>NUCLEOTIDE SEQUENCE [LARGE SCALE GENOMIC DNA]</scope>
    <source>
        <strain evidence="3">CGMCC 1.12295</strain>
    </source>
</reference>
<gene>
    <name evidence="2" type="primary">mobP2</name>
    <name evidence="2" type="ORF">ACFSCZ_00575</name>
</gene>
<organism evidence="2 3">
    <name type="scientific">Siminovitchia sediminis</name>
    <dbReference type="NCBI Taxonomy" id="1274353"/>
    <lineage>
        <taxon>Bacteria</taxon>
        <taxon>Bacillati</taxon>
        <taxon>Bacillota</taxon>
        <taxon>Bacilli</taxon>
        <taxon>Bacillales</taxon>
        <taxon>Bacillaceae</taxon>
        <taxon>Siminovitchia</taxon>
    </lineage>
</organism>
<dbReference type="NCBIfam" id="NF041498">
    <property type="entry name" value="MobP2"/>
    <property type="match status" value="1"/>
</dbReference>
<evidence type="ECO:0000313" key="2">
    <source>
        <dbReference type="EMBL" id="MFD1705243.1"/>
    </source>
</evidence>
<accession>A0ABW4KCX0</accession>
<name>A0ABW4KCX0_9BACI</name>
<feature type="region of interest" description="Disordered" evidence="1">
    <location>
        <begin position="349"/>
        <end position="373"/>
    </location>
</feature>
<sequence>MSTPAVVLKSKFVMPNAKDYNDYIKYIDRKDAKRNLEINPNSSKKDDFSLYHTYMEYMGDEKKQGALFTSDKDVLSEVEKKKLKENFKQAQENGSPLWQDVISFDNDWLEEQGLYNSETNTLQEYKIKSVVRSAVDEMLKREGMNESAVWSASIHYNTDNIHVHVATVEPNPTREKVRFFDKEHNEWKEQYKAKRKQSSLDRMKSTVANQILDRKHDFNKIDELIRGTVHYKKEEQIKLSADERTKELFMKAMLLLPNDLRQWKYGYQSINNARPYIDEIVEIYLDTYHKKEMKELNELLDKQVQISRRLFGEDSRHDQYKKTKLDDLKKRMGNAVLTEMRDIVTLERRNRFSSSNNQARKNTKTKPSMNHRKNEYFKRLNSSREIYFAVLRLKNAMRKTYHDYQRERHMDEYDRMMEGYD</sequence>
<dbReference type="InterPro" id="IPR041073">
    <property type="entry name" value="MobL"/>
</dbReference>
<dbReference type="EMBL" id="JBHUEO010000002">
    <property type="protein sequence ID" value="MFD1705243.1"/>
    <property type="molecule type" value="Genomic_DNA"/>
</dbReference>
<protein>
    <submittedName>
        <fullName evidence="2">MobP2 family relaxase</fullName>
    </submittedName>
</protein>
<evidence type="ECO:0000256" key="1">
    <source>
        <dbReference type="SAM" id="MobiDB-lite"/>
    </source>
</evidence>
<dbReference type="Pfam" id="PF18555">
    <property type="entry name" value="MobL"/>
    <property type="match status" value="1"/>
</dbReference>
<evidence type="ECO:0000313" key="3">
    <source>
        <dbReference type="Proteomes" id="UP001597301"/>
    </source>
</evidence>
<dbReference type="Proteomes" id="UP001597301">
    <property type="component" value="Unassembled WGS sequence"/>
</dbReference>
<dbReference type="RefSeq" id="WP_380771501.1">
    <property type="nucleotide sequence ID" value="NZ_JBHUEO010000002.1"/>
</dbReference>
<feature type="compositionally biased region" description="Polar residues" evidence="1">
    <location>
        <begin position="352"/>
        <end position="368"/>
    </location>
</feature>